<dbReference type="Gene3D" id="3.50.50.60">
    <property type="entry name" value="FAD/NAD(P)-binding domain"/>
    <property type="match status" value="1"/>
</dbReference>
<evidence type="ECO:0000259" key="9">
    <source>
        <dbReference type="PROSITE" id="PS00623"/>
    </source>
</evidence>
<dbReference type="PROSITE" id="PS00623">
    <property type="entry name" value="GMC_OXRED_1"/>
    <property type="match status" value="1"/>
</dbReference>
<dbReference type="Pfam" id="PF00732">
    <property type="entry name" value="GMC_oxred_N"/>
    <property type="match status" value="1"/>
</dbReference>
<keyword evidence="4 8" id="KW-0732">Signal</keyword>
<dbReference type="OrthoDB" id="269227at2759"/>
<evidence type="ECO:0000256" key="3">
    <source>
        <dbReference type="ARBA" id="ARBA00022630"/>
    </source>
</evidence>
<comment type="cofactor">
    <cofactor evidence="1">
        <name>FAD</name>
        <dbReference type="ChEBI" id="CHEBI:57692"/>
    </cofactor>
</comment>
<name>A0A2R6NGR1_9APHY</name>
<evidence type="ECO:0000256" key="8">
    <source>
        <dbReference type="SAM" id="SignalP"/>
    </source>
</evidence>
<sequence>MHISLALVCYAASLFSSTVGNQTWGVTSSSDAADGQTFDYIVVGGGLSGITVAARLSENPALRILLIEAGGDNRTNPEVYNIFAFGQAYGGPLDWNWPTDMGRNEAGGKTLGGSSSINGGTWTRGVKAQYDAFSDLLEPWERSVGWNWDSLFGYMKKAESFSPPDAQQLEKGANSVPSFHGTSGPVHSAFLDAMYAGPQQKALLATVPKLTGIEYCKDLTGGMPNCVSMTPFSVNAHDHDNRSSSAAAYLTPVENIRKGWLTLVNHMGTKILFQNNSTIPHVATGVEFARTNGTGERFTAYARKEVIVSAGSIQTPAFLQLSGIGDSNLLEPLGIETVIDLKTVGRNLQEQTSSILAAHGHNTTAPDLSDAIAFPNLYQLFGSSGKAEAQKIHSSLDRLASSQANSALNADALREIFEVQAKLIIENNAPVLEVFQIIGYP</sequence>
<evidence type="ECO:0000256" key="5">
    <source>
        <dbReference type="ARBA" id="ARBA00022827"/>
    </source>
</evidence>
<gene>
    <name evidence="10" type="ORF">PHLCEN_2v12544</name>
</gene>
<dbReference type="InterPro" id="IPR000172">
    <property type="entry name" value="GMC_OxRdtase_N"/>
</dbReference>
<dbReference type="SUPFAM" id="SSF51905">
    <property type="entry name" value="FAD/NAD(P)-binding domain"/>
    <property type="match status" value="1"/>
</dbReference>
<feature type="chain" id="PRO_5015338002" description="Glucose-methanol-choline oxidoreductase N-terminal domain-containing protein" evidence="8">
    <location>
        <begin position="21"/>
        <end position="441"/>
    </location>
</feature>
<evidence type="ECO:0000256" key="4">
    <source>
        <dbReference type="ARBA" id="ARBA00022729"/>
    </source>
</evidence>
<keyword evidence="11" id="KW-1185">Reference proteome</keyword>
<dbReference type="InterPro" id="IPR027424">
    <property type="entry name" value="Glucose_Oxidase_domain_2"/>
</dbReference>
<evidence type="ECO:0000256" key="7">
    <source>
        <dbReference type="RuleBase" id="RU003968"/>
    </source>
</evidence>
<feature type="non-terminal residue" evidence="10">
    <location>
        <position position="441"/>
    </location>
</feature>
<keyword evidence="5 7" id="KW-0274">FAD</keyword>
<dbReference type="EMBL" id="MLYV02001265">
    <property type="protein sequence ID" value="PSR71580.1"/>
    <property type="molecule type" value="Genomic_DNA"/>
</dbReference>
<keyword evidence="6" id="KW-0560">Oxidoreductase</keyword>
<proteinExistence type="inferred from homology"/>
<dbReference type="Gene3D" id="3.30.560.10">
    <property type="entry name" value="Glucose Oxidase, domain 3"/>
    <property type="match status" value="1"/>
</dbReference>
<evidence type="ECO:0000256" key="1">
    <source>
        <dbReference type="ARBA" id="ARBA00001974"/>
    </source>
</evidence>
<dbReference type="PIRSF" id="PIRSF000137">
    <property type="entry name" value="Alcohol_oxidase"/>
    <property type="match status" value="1"/>
</dbReference>
<accession>A0A2R6NGR1</accession>
<dbReference type="PANTHER" id="PTHR11552:SF201">
    <property type="entry name" value="GLUCOSE-METHANOL-CHOLINE OXIDOREDUCTASE N-TERMINAL DOMAIN-CONTAINING PROTEIN"/>
    <property type="match status" value="1"/>
</dbReference>
<dbReference type="AlphaFoldDB" id="A0A2R6NGR1"/>
<organism evidence="10 11">
    <name type="scientific">Hermanssonia centrifuga</name>
    <dbReference type="NCBI Taxonomy" id="98765"/>
    <lineage>
        <taxon>Eukaryota</taxon>
        <taxon>Fungi</taxon>
        <taxon>Dikarya</taxon>
        <taxon>Basidiomycota</taxon>
        <taxon>Agaricomycotina</taxon>
        <taxon>Agaricomycetes</taxon>
        <taxon>Polyporales</taxon>
        <taxon>Meruliaceae</taxon>
        <taxon>Hermanssonia</taxon>
    </lineage>
</organism>
<dbReference type="Proteomes" id="UP000186601">
    <property type="component" value="Unassembled WGS sequence"/>
</dbReference>
<keyword evidence="3 7" id="KW-0285">Flavoprotein</keyword>
<feature type="domain" description="Glucose-methanol-choline oxidoreductase N-terminal" evidence="9">
    <location>
        <begin position="108"/>
        <end position="131"/>
    </location>
</feature>
<evidence type="ECO:0000256" key="2">
    <source>
        <dbReference type="ARBA" id="ARBA00010790"/>
    </source>
</evidence>
<dbReference type="GO" id="GO:0050660">
    <property type="term" value="F:flavin adenine dinucleotide binding"/>
    <property type="evidence" value="ECO:0007669"/>
    <property type="project" value="InterPro"/>
</dbReference>
<dbReference type="PANTHER" id="PTHR11552">
    <property type="entry name" value="GLUCOSE-METHANOL-CHOLINE GMC OXIDOREDUCTASE"/>
    <property type="match status" value="1"/>
</dbReference>
<evidence type="ECO:0000313" key="11">
    <source>
        <dbReference type="Proteomes" id="UP000186601"/>
    </source>
</evidence>
<protein>
    <recommendedName>
        <fullName evidence="9">Glucose-methanol-choline oxidoreductase N-terminal domain-containing protein</fullName>
    </recommendedName>
</protein>
<dbReference type="STRING" id="98765.A0A2R6NGR1"/>
<reference evidence="10 11" key="1">
    <citation type="submission" date="2018-02" db="EMBL/GenBank/DDBJ databases">
        <title>Genome sequence of the basidiomycete white-rot fungus Phlebia centrifuga.</title>
        <authorList>
            <person name="Granchi Z."/>
            <person name="Peng M."/>
            <person name="de Vries R.P."/>
            <person name="Hilden K."/>
            <person name="Makela M.R."/>
            <person name="Grigoriev I."/>
            <person name="Riley R."/>
        </authorList>
    </citation>
    <scope>NUCLEOTIDE SEQUENCE [LARGE SCALE GENOMIC DNA]</scope>
    <source>
        <strain evidence="10 11">FBCC195</strain>
    </source>
</reference>
<evidence type="ECO:0000313" key="10">
    <source>
        <dbReference type="EMBL" id="PSR71580.1"/>
    </source>
</evidence>
<feature type="signal peptide" evidence="8">
    <location>
        <begin position="1"/>
        <end position="20"/>
    </location>
</feature>
<comment type="similarity">
    <text evidence="2 7">Belongs to the GMC oxidoreductase family.</text>
</comment>
<comment type="caution">
    <text evidence="10">The sequence shown here is derived from an EMBL/GenBank/DDBJ whole genome shotgun (WGS) entry which is preliminary data.</text>
</comment>
<dbReference type="Gene3D" id="4.10.450.10">
    <property type="entry name" value="Glucose Oxidase, domain 2"/>
    <property type="match status" value="1"/>
</dbReference>
<dbReference type="GO" id="GO:0016614">
    <property type="term" value="F:oxidoreductase activity, acting on CH-OH group of donors"/>
    <property type="evidence" value="ECO:0007669"/>
    <property type="project" value="InterPro"/>
</dbReference>
<evidence type="ECO:0000256" key="6">
    <source>
        <dbReference type="ARBA" id="ARBA00023002"/>
    </source>
</evidence>
<dbReference type="InterPro" id="IPR036188">
    <property type="entry name" value="FAD/NAD-bd_sf"/>
</dbReference>
<dbReference type="InterPro" id="IPR012132">
    <property type="entry name" value="GMC_OxRdtase"/>
</dbReference>